<reference evidence="1 2" key="1">
    <citation type="journal article" date="2021" name="Nat. Commun.">
        <title>Genetic determinants of endophytism in the Arabidopsis root mycobiome.</title>
        <authorList>
            <person name="Mesny F."/>
            <person name="Miyauchi S."/>
            <person name="Thiergart T."/>
            <person name="Pickel B."/>
            <person name="Atanasova L."/>
            <person name="Karlsson M."/>
            <person name="Huettel B."/>
            <person name="Barry K.W."/>
            <person name="Haridas S."/>
            <person name="Chen C."/>
            <person name="Bauer D."/>
            <person name="Andreopoulos W."/>
            <person name="Pangilinan J."/>
            <person name="LaButti K."/>
            <person name="Riley R."/>
            <person name="Lipzen A."/>
            <person name="Clum A."/>
            <person name="Drula E."/>
            <person name="Henrissat B."/>
            <person name="Kohler A."/>
            <person name="Grigoriev I.V."/>
            <person name="Martin F.M."/>
            <person name="Hacquard S."/>
        </authorList>
    </citation>
    <scope>NUCLEOTIDE SEQUENCE [LARGE SCALE GENOMIC DNA]</scope>
    <source>
        <strain evidence="1 2">MPI-SDFR-AT-0079</strain>
    </source>
</reference>
<evidence type="ECO:0000313" key="1">
    <source>
        <dbReference type="EMBL" id="KAH6628703.1"/>
    </source>
</evidence>
<organism evidence="1 2">
    <name type="scientific">Chaetomium tenue</name>
    <dbReference type="NCBI Taxonomy" id="1854479"/>
    <lineage>
        <taxon>Eukaryota</taxon>
        <taxon>Fungi</taxon>
        <taxon>Dikarya</taxon>
        <taxon>Ascomycota</taxon>
        <taxon>Pezizomycotina</taxon>
        <taxon>Sordariomycetes</taxon>
        <taxon>Sordariomycetidae</taxon>
        <taxon>Sordariales</taxon>
        <taxon>Chaetomiaceae</taxon>
        <taxon>Chaetomium</taxon>
    </lineage>
</organism>
<name>A0ACB7P4P0_9PEZI</name>
<proteinExistence type="predicted"/>
<keyword evidence="2" id="KW-1185">Reference proteome</keyword>
<gene>
    <name evidence="1" type="ORF">F5144DRAFT_321591</name>
</gene>
<comment type="caution">
    <text evidence="1">The sequence shown here is derived from an EMBL/GenBank/DDBJ whole genome shotgun (WGS) entry which is preliminary data.</text>
</comment>
<accession>A0ACB7P4P0</accession>
<dbReference type="EMBL" id="JAGIZQ010000005">
    <property type="protein sequence ID" value="KAH6628703.1"/>
    <property type="molecule type" value="Genomic_DNA"/>
</dbReference>
<sequence length="204" mass="22784">MKRVALQPWFQLPRQPEAPGSQPKCDIELVDRAVSPYPPSWLRARHNRRWLRQEFVNMPQRVQTDKHCFRAASPQSCSLASLRPGVDDAAWGHASPASGSESTLRSVNDATFGGRIRLRFILPSVRKPISPPTLVLLRRGVAATILNEGRNRPMSRWPVCSAKLPQLSFQFAQIAERIIAVCDPSVNPFPRSACGQSGTAKRLR</sequence>
<protein>
    <submittedName>
        <fullName evidence="1">Uncharacterized protein</fullName>
    </submittedName>
</protein>
<evidence type="ECO:0000313" key="2">
    <source>
        <dbReference type="Proteomes" id="UP000724584"/>
    </source>
</evidence>
<dbReference type="Proteomes" id="UP000724584">
    <property type="component" value="Unassembled WGS sequence"/>
</dbReference>